<dbReference type="SUPFAM" id="SSF54001">
    <property type="entry name" value="Cysteine proteinases"/>
    <property type="match status" value="1"/>
</dbReference>
<accession>A0A2W5K7P9</accession>
<sequence length="306" mass="32914">MRLKIRHETIYGFETPPSSVVQTLRLTPRSFDGQHIVRWRLDVDRNCRLRASEDAFGNLTHVFMVEGPLDSLAVLVEGEVDTQDVNGVVRGAAERFPPPLYLRETDLTTPDLDIQVFAADATAGASDPLDRLHRLLSAVHETVAFDPEGNEAAATAAEAFGLKRGVAQDLAHVFLAAARRLGAPARFVTGYLNLESLKAEAAAAQDQSGQEQAQSMTAPAAEAQEKPSPRDPGHVWAEAHVPGLGWVGFDPVLGLCVTEAHVRVAIGLDHLGAAPARGSRYGGVGEELTVKISVENAGARRISRRL</sequence>
<proteinExistence type="predicted"/>
<reference evidence="3 4" key="1">
    <citation type="submission" date="2017-08" db="EMBL/GenBank/DDBJ databases">
        <title>Infants hospitalized years apart are colonized by the same room-sourced microbial strains.</title>
        <authorList>
            <person name="Brooks B."/>
            <person name="Olm M.R."/>
            <person name="Firek B.A."/>
            <person name="Baker R."/>
            <person name="Thomas B.C."/>
            <person name="Morowitz M.J."/>
            <person name="Banfield J.F."/>
        </authorList>
    </citation>
    <scope>NUCLEOTIDE SEQUENCE [LARGE SCALE GENOMIC DNA]</scope>
    <source>
        <strain evidence="3">S2_005_003_R2_43</strain>
    </source>
</reference>
<dbReference type="EMBL" id="QFPN01000011">
    <property type="protein sequence ID" value="PZQ11574.1"/>
    <property type="molecule type" value="Genomic_DNA"/>
</dbReference>
<comment type="caution">
    <text evidence="3">The sequence shown here is derived from an EMBL/GenBank/DDBJ whole genome shotgun (WGS) entry which is preliminary data.</text>
</comment>
<dbReference type="Pfam" id="PF01841">
    <property type="entry name" value="Transglut_core"/>
    <property type="match status" value="1"/>
</dbReference>
<feature type="compositionally biased region" description="Polar residues" evidence="1">
    <location>
        <begin position="205"/>
        <end position="217"/>
    </location>
</feature>
<gene>
    <name evidence="3" type="ORF">DI565_17705</name>
</gene>
<dbReference type="InterPro" id="IPR002931">
    <property type="entry name" value="Transglutaminase-like"/>
</dbReference>
<feature type="domain" description="Transglutaminase-like" evidence="2">
    <location>
        <begin position="159"/>
        <end position="253"/>
    </location>
</feature>
<protein>
    <submittedName>
        <fullName evidence="3">Transglutaminase</fullName>
    </submittedName>
</protein>
<dbReference type="PANTHER" id="PTHR33490:SF6">
    <property type="entry name" value="SLL1049 PROTEIN"/>
    <property type="match status" value="1"/>
</dbReference>
<dbReference type="InterPro" id="IPR013589">
    <property type="entry name" value="Bac_transglu_N"/>
</dbReference>
<dbReference type="Pfam" id="PF08379">
    <property type="entry name" value="Bact_transglu_N"/>
    <property type="match status" value="1"/>
</dbReference>
<feature type="region of interest" description="Disordered" evidence="1">
    <location>
        <begin position="203"/>
        <end position="231"/>
    </location>
</feature>
<evidence type="ECO:0000256" key="1">
    <source>
        <dbReference type="SAM" id="MobiDB-lite"/>
    </source>
</evidence>
<dbReference type="PANTHER" id="PTHR33490">
    <property type="entry name" value="BLR5614 PROTEIN-RELATED"/>
    <property type="match status" value="1"/>
</dbReference>
<dbReference type="InterPro" id="IPR038765">
    <property type="entry name" value="Papain-like_cys_pep_sf"/>
</dbReference>
<organism evidence="3 4">
    <name type="scientific">Ancylobacter novellus</name>
    <name type="common">Thiobacillus novellus</name>
    <dbReference type="NCBI Taxonomy" id="921"/>
    <lineage>
        <taxon>Bacteria</taxon>
        <taxon>Pseudomonadati</taxon>
        <taxon>Pseudomonadota</taxon>
        <taxon>Alphaproteobacteria</taxon>
        <taxon>Hyphomicrobiales</taxon>
        <taxon>Xanthobacteraceae</taxon>
        <taxon>Ancylobacter</taxon>
    </lineage>
</organism>
<evidence type="ECO:0000259" key="2">
    <source>
        <dbReference type="SMART" id="SM00460"/>
    </source>
</evidence>
<dbReference type="SMART" id="SM00460">
    <property type="entry name" value="TGc"/>
    <property type="match status" value="1"/>
</dbReference>
<name>A0A2W5K7P9_ANCNO</name>
<evidence type="ECO:0000313" key="3">
    <source>
        <dbReference type="EMBL" id="PZQ11574.1"/>
    </source>
</evidence>
<evidence type="ECO:0000313" key="4">
    <source>
        <dbReference type="Proteomes" id="UP000249577"/>
    </source>
</evidence>
<dbReference type="AlphaFoldDB" id="A0A2W5K7P9"/>
<dbReference type="Gene3D" id="3.10.620.30">
    <property type="match status" value="1"/>
</dbReference>
<dbReference type="Proteomes" id="UP000249577">
    <property type="component" value="Unassembled WGS sequence"/>
</dbReference>